<dbReference type="EMBL" id="CM042883">
    <property type="protein sequence ID" value="KAI4374136.1"/>
    <property type="molecule type" value="Genomic_DNA"/>
</dbReference>
<name>A0ACB9R8H3_9MYRT</name>
<dbReference type="Proteomes" id="UP001057402">
    <property type="component" value="Chromosome 4"/>
</dbReference>
<comment type="caution">
    <text evidence="1">The sequence shown here is derived from an EMBL/GenBank/DDBJ whole genome shotgun (WGS) entry which is preliminary data.</text>
</comment>
<evidence type="ECO:0000313" key="2">
    <source>
        <dbReference type="Proteomes" id="UP001057402"/>
    </source>
</evidence>
<reference evidence="2" key="1">
    <citation type="journal article" date="2023" name="Front. Plant Sci.">
        <title>Chromosomal-level genome assembly of Melastoma candidum provides insights into trichome evolution.</title>
        <authorList>
            <person name="Zhong Y."/>
            <person name="Wu W."/>
            <person name="Sun C."/>
            <person name="Zou P."/>
            <person name="Liu Y."/>
            <person name="Dai S."/>
            <person name="Zhou R."/>
        </authorList>
    </citation>
    <scope>NUCLEOTIDE SEQUENCE [LARGE SCALE GENOMIC DNA]</scope>
</reference>
<accession>A0ACB9R8H3</accession>
<evidence type="ECO:0000313" key="1">
    <source>
        <dbReference type="EMBL" id="KAI4374136.1"/>
    </source>
</evidence>
<keyword evidence="2" id="KW-1185">Reference proteome</keyword>
<gene>
    <name evidence="1" type="ORF">MLD38_012166</name>
</gene>
<organism evidence="1 2">
    <name type="scientific">Melastoma candidum</name>
    <dbReference type="NCBI Taxonomy" id="119954"/>
    <lineage>
        <taxon>Eukaryota</taxon>
        <taxon>Viridiplantae</taxon>
        <taxon>Streptophyta</taxon>
        <taxon>Embryophyta</taxon>
        <taxon>Tracheophyta</taxon>
        <taxon>Spermatophyta</taxon>
        <taxon>Magnoliopsida</taxon>
        <taxon>eudicotyledons</taxon>
        <taxon>Gunneridae</taxon>
        <taxon>Pentapetalae</taxon>
        <taxon>rosids</taxon>
        <taxon>malvids</taxon>
        <taxon>Myrtales</taxon>
        <taxon>Melastomataceae</taxon>
        <taxon>Melastomatoideae</taxon>
        <taxon>Melastomateae</taxon>
        <taxon>Melastoma</taxon>
    </lineage>
</organism>
<proteinExistence type="predicted"/>
<sequence>MVENRSVEEKLPSHLHETKRPRTSLTRGWNRNPQKRPLHMETAENSNSEEGAAESDNNGVKEYENGREHWDDEEADTAGAYNGWAKDSPATSEEDGVDSSDNGIATNGMEDMLNPNKM</sequence>
<protein>
    <submittedName>
        <fullName evidence="1">Uncharacterized protein</fullName>
    </submittedName>
</protein>